<feature type="compositionally biased region" description="Acidic residues" evidence="1">
    <location>
        <begin position="425"/>
        <end position="434"/>
    </location>
</feature>
<reference evidence="3" key="1">
    <citation type="submission" date="2017-11" db="EMBL/GenBank/DDBJ databases">
        <authorList>
            <person name="Seth-Smith MB H."/>
        </authorList>
    </citation>
    <scope>NUCLEOTIDE SEQUENCE [LARGE SCALE GENOMIC DNA]</scope>
</reference>
<keyword evidence="3" id="KW-1185">Reference proteome</keyword>
<organism evidence="2 3">
    <name type="scientific">Chlamydia serpentis</name>
    <dbReference type="NCBI Taxonomy" id="1967782"/>
    <lineage>
        <taxon>Bacteria</taxon>
        <taxon>Pseudomonadati</taxon>
        <taxon>Chlamydiota</taxon>
        <taxon>Chlamydiia</taxon>
        <taxon>Chlamydiales</taxon>
        <taxon>Chlamydiaceae</taxon>
        <taxon>Chlamydia/Chlamydophila group</taxon>
        <taxon>Chlamydia</taxon>
    </lineage>
</organism>
<protein>
    <submittedName>
        <fullName evidence="2">Uncharacterized protein</fullName>
    </submittedName>
</protein>
<evidence type="ECO:0000256" key="1">
    <source>
        <dbReference type="SAM" id="MobiDB-lite"/>
    </source>
</evidence>
<gene>
    <name evidence="2" type="ORF">C10C_1043</name>
</gene>
<evidence type="ECO:0000313" key="3">
    <source>
        <dbReference type="Proteomes" id="UP000244926"/>
    </source>
</evidence>
<sequence length="461" mass="50702">MVCPSNFWSSLCGSCTVQWSEVRTEETGGINLGGETSTNTVVTTQPKITKVEKHLQFTTTAPDDSVLKTIQEAGNLVDAVLSHQRTQRCAAYCYESCSDGCSSYCGAFGRFVCGIYNACCFDQENAISNLVRECDKIYGPICVALAAKHMSWNLMELAESNAPLSEEEKNSFKQQCAEAKDNLYGTMSYLSQQFFFKGVDSIREQGLENSLIQTVLNFIATRSWEKAETSIQEGATSSLQSSPTCYVLTSTPLGLQTSSPTQPEARRPSYVPLKNEQNLANKINLKKIQKELAKIQVINLKTGEVCPMGHLSCLLVRMLEHFLIFVGGGPSSNLGLTGAGICYTSEQFLEIIILLLLCIGYCPIATDSSPGIDKDDLTDPIILLFYQFQHAYQGGKGKLSKQKPALLRQTSIHSPTPADSFLPGEESDEEEEEKDDDIVYQNQILECSGHLQTIFLGINKS</sequence>
<proteinExistence type="predicted"/>
<dbReference type="OrthoDB" id="18113at2"/>
<dbReference type="AlphaFoldDB" id="A0A2R8FCN3"/>
<evidence type="ECO:0000313" key="2">
    <source>
        <dbReference type="EMBL" id="SPN74174.1"/>
    </source>
</evidence>
<dbReference type="KEGG" id="csee:C10C_1043"/>
<dbReference type="EMBL" id="LT993738">
    <property type="protein sequence ID" value="SPN74174.1"/>
    <property type="molecule type" value="Genomic_DNA"/>
</dbReference>
<dbReference type="RefSeq" id="WP_108897101.1">
    <property type="nucleotide sequence ID" value="NZ_LT993738.1"/>
</dbReference>
<dbReference type="Proteomes" id="UP000244926">
    <property type="component" value="Chromosome I"/>
</dbReference>
<feature type="region of interest" description="Disordered" evidence="1">
    <location>
        <begin position="412"/>
        <end position="434"/>
    </location>
</feature>
<accession>A0A2R8FCN3</accession>
<name>A0A2R8FCN3_9CHLA</name>